<evidence type="ECO:0000313" key="1">
    <source>
        <dbReference type="EMBL" id="KAK0430023.1"/>
    </source>
</evidence>
<gene>
    <name evidence="1" type="ORF">EV421DRAFT_1722123</name>
</gene>
<protein>
    <submittedName>
        <fullName evidence="1">Uncharacterized protein</fullName>
    </submittedName>
</protein>
<organism evidence="1 2">
    <name type="scientific">Armillaria borealis</name>
    <dbReference type="NCBI Taxonomy" id="47425"/>
    <lineage>
        <taxon>Eukaryota</taxon>
        <taxon>Fungi</taxon>
        <taxon>Dikarya</taxon>
        <taxon>Basidiomycota</taxon>
        <taxon>Agaricomycotina</taxon>
        <taxon>Agaricomycetes</taxon>
        <taxon>Agaricomycetidae</taxon>
        <taxon>Agaricales</taxon>
        <taxon>Marasmiineae</taxon>
        <taxon>Physalacriaceae</taxon>
        <taxon>Armillaria</taxon>
    </lineage>
</organism>
<sequence>ELQQYELSTNNWEAISMVTDWLKHFCAATVEMSTTHKPMLSTVHAVFQGLQCHLKGILTSLPDHTPPEIKKGLLEAH</sequence>
<feature type="non-terminal residue" evidence="1">
    <location>
        <position position="1"/>
    </location>
</feature>
<dbReference type="Proteomes" id="UP001175226">
    <property type="component" value="Unassembled WGS sequence"/>
</dbReference>
<keyword evidence="2" id="KW-1185">Reference proteome</keyword>
<name>A0AA39MDP1_9AGAR</name>
<evidence type="ECO:0000313" key="2">
    <source>
        <dbReference type="Proteomes" id="UP001175226"/>
    </source>
</evidence>
<dbReference type="EMBL" id="JAUEPT010000176">
    <property type="protein sequence ID" value="KAK0430023.1"/>
    <property type="molecule type" value="Genomic_DNA"/>
</dbReference>
<reference evidence="1" key="1">
    <citation type="submission" date="2023-06" db="EMBL/GenBank/DDBJ databases">
        <authorList>
            <consortium name="Lawrence Berkeley National Laboratory"/>
            <person name="Ahrendt S."/>
            <person name="Sahu N."/>
            <person name="Indic B."/>
            <person name="Wong-Bajracharya J."/>
            <person name="Merenyi Z."/>
            <person name="Ke H.-M."/>
            <person name="Monk M."/>
            <person name="Kocsube S."/>
            <person name="Drula E."/>
            <person name="Lipzen A."/>
            <person name="Balint B."/>
            <person name="Henrissat B."/>
            <person name="Andreopoulos B."/>
            <person name="Martin F.M."/>
            <person name="Harder C.B."/>
            <person name="Rigling D."/>
            <person name="Ford K.L."/>
            <person name="Foster G.D."/>
            <person name="Pangilinan J."/>
            <person name="Papanicolaou A."/>
            <person name="Barry K."/>
            <person name="LaButti K."/>
            <person name="Viragh M."/>
            <person name="Koriabine M."/>
            <person name="Yan M."/>
            <person name="Riley R."/>
            <person name="Champramary S."/>
            <person name="Plett K.L."/>
            <person name="Tsai I.J."/>
            <person name="Slot J."/>
            <person name="Sipos G."/>
            <person name="Plett J."/>
            <person name="Nagy L.G."/>
            <person name="Grigoriev I.V."/>
        </authorList>
    </citation>
    <scope>NUCLEOTIDE SEQUENCE</scope>
    <source>
        <strain evidence="1">FPL87.14</strain>
    </source>
</reference>
<accession>A0AA39MDP1</accession>
<proteinExistence type="predicted"/>
<dbReference type="AlphaFoldDB" id="A0AA39MDP1"/>
<comment type="caution">
    <text evidence="1">The sequence shown here is derived from an EMBL/GenBank/DDBJ whole genome shotgun (WGS) entry which is preliminary data.</text>
</comment>